<dbReference type="Proteomes" id="UP000728032">
    <property type="component" value="Unassembled WGS sequence"/>
</dbReference>
<keyword evidence="2" id="KW-1185">Reference proteome</keyword>
<gene>
    <name evidence="1" type="ORF">ONB1V03_LOCUS15170</name>
</gene>
<dbReference type="EMBL" id="CAJPVJ010015246">
    <property type="protein sequence ID" value="CAG2175735.1"/>
    <property type="molecule type" value="Genomic_DNA"/>
</dbReference>
<evidence type="ECO:0000313" key="1">
    <source>
        <dbReference type="EMBL" id="CAD7658549.1"/>
    </source>
</evidence>
<sequence>MTKKFTAYFDKKGLHRRYGHYSTIVGTKYPWYTINLATDKLMDATNIVYGGYNLATYNCKYYAYNIFTLIRAMFSCTWKPNNWCGFYAKTRSTGKSPMVPFICRGEGDWRRGPVACSTICQYKNYVLEVDVTYGLMVVTDDRLFDFIGTHYTESDDKNSMIETLIT</sequence>
<name>A0A7R9QU49_9ACAR</name>
<accession>A0A7R9QU49</accession>
<reference evidence="1" key="1">
    <citation type="submission" date="2020-11" db="EMBL/GenBank/DDBJ databases">
        <authorList>
            <person name="Tran Van P."/>
        </authorList>
    </citation>
    <scope>NUCLEOTIDE SEQUENCE</scope>
</reference>
<organism evidence="1">
    <name type="scientific">Oppiella nova</name>
    <dbReference type="NCBI Taxonomy" id="334625"/>
    <lineage>
        <taxon>Eukaryota</taxon>
        <taxon>Metazoa</taxon>
        <taxon>Ecdysozoa</taxon>
        <taxon>Arthropoda</taxon>
        <taxon>Chelicerata</taxon>
        <taxon>Arachnida</taxon>
        <taxon>Acari</taxon>
        <taxon>Acariformes</taxon>
        <taxon>Sarcoptiformes</taxon>
        <taxon>Oribatida</taxon>
        <taxon>Brachypylina</taxon>
        <taxon>Oppioidea</taxon>
        <taxon>Oppiidae</taxon>
        <taxon>Oppiella</taxon>
    </lineage>
</organism>
<protein>
    <submittedName>
        <fullName evidence="1">Uncharacterized protein</fullName>
    </submittedName>
</protein>
<evidence type="ECO:0000313" key="2">
    <source>
        <dbReference type="Proteomes" id="UP000728032"/>
    </source>
</evidence>
<proteinExistence type="predicted"/>
<dbReference type="AlphaFoldDB" id="A0A7R9QU49"/>
<dbReference type="EMBL" id="OC930071">
    <property type="protein sequence ID" value="CAD7658549.1"/>
    <property type="molecule type" value="Genomic_DNA"/>
</dbReference>
<feature type="non-terminal residue" evidence="1">
    <location>
        <position position="1"/>
    </location>
</feature>